<comment type="caution">
    <text evidence="9">The sequence shown here is derived from an EMBL/GenBank/DDBJ whole genome shotgun (WGS) entry which is preliminary data.</text>
</comment>
<evidence type="ECO:0000256" key="2">
    <source>
        <dbReference type="ARBA" id="ARBA00022723"/>
    </source>
</evidence>
<evidence type="ECO:0000256" key="5">
    <source>
        <dbReference type="ARBA" id="ARBA00022833"/>
    </source>
</evidence>
<dbReference type="Proteomes" id="UP000499080">
    <property type="component" value="Unassembled WGS sequence"/>
</dbReference>
<proteinExistence type="predicted"/>
<dbReference type="GO" id="GO:0000978">
    <property type="term" value="F:RNA polymerase II cis-regulatory region sequence-specific DNA binding"/>
    <property type="evidence" value="ECO:0007669"/>
    <property type="project" value="TreeGrafter"/>
</dbReference>
<feature type="domain" description="C2H2-type" evidence="8">
    <location>
        <begin position="23"/>
        <end position="50"/>
    </location>
</feature>
<keyword evidence="10" id="KW-1185">Reference proteome</keyword>
<dbReference type="PANTHER" id="PTHR23226">
    <property type="entry name" value="ZINC FINGER AND SCAN DOMAIN-CONTAINING"/>
    <property type="match status" value="1"/>
</dbReference>
<dbReference type="FunFam" id="3.30.160.60:FF:000016">
    <property type="entry name" value="zinc finger protein 37 homolog"/>
    <property type="match status" value="1"/>
</dbReference>
<dbReference type="PROSITE" id="PS50157">
    <property type="entry name" value="ZINC_FINGER_C2H2_2"/>
    <property type="match status" value="3"/>
</dbReference>
<keyword evidence="3" id="KW-0677">Repeat</keyword>
<feature type="domain" description="C2H2-type" evidence="8">
    <location>
        <begin position="89"/>
        <end position="116"/>
    </location>
</feature>
<evidence type="ECO:0000256" key="3">
    <source>
        <dbReference type="ARBA" id="ARBA00022737"/>
    </source>
</evidence>
<evidence type="ECO:0000256" key="4">
    <source>
        <dbReference type="ARBA" id="ARBA00022771"/>
    </source>
</evidence>
<dbReference type="InterPro" id="IPR013087">
    <property type="entry name" value="Znf_C2H2_type"/>
</dbReference>
<dbReference type="GO" id="GO:0008270">
    <property type="term" value="F:zinc ion binding"/>
    <property type="evidence" value="ECO:0007669"/>
    <property type="project" value="UniProtKB-KW"/>
</dbReference>
<feature type="domain" description="C2H2-type" evidence="8">
    <location>
        <begin position="117"/>
        <end position="144"/>
    </location>
</feature>
<evidence type="ECO:0000256" key="7">
    <source>
        <dbReference type="PROSITE-ProRule" id="PRU00042"/>
    </source>
</evidence>
<dbReference type="OrthoDB" id="9411774at2759"/>
<dbReference type="PROSITE" id="PS00028">
    <property type="entry name" value="ZINC_FINGER_C2H2_1"/>
    <property type="match status" value="3"/>
</dbReference>
<accession>A0A4Y2SWX2</accession>
<evidence type="ECO:0000256" key="6">
    <source>
        <dbReference type="ARBA" id="ARBA00023242"/>
    </source>
</evidence>
<organism evidence="9 10">
    <name type="scientific">Araneus ventricosus</name>
    <name type="common">Orbweaver spider</name>
    <name type="synonym">Epeira ventricosa</name>
    <dbReference type="NCBI Taxonomy" id="182803"/>
    <lineage>
        <taxon>Eukaryota</taxon>
        <taxon>Metazoa</taxon>
        <taxon>Ecdysozoa</taxon>
        <taxon>Arthropoda</taxon>
        <taxon>Chelicerata</taxon>
        <taxon>Arachnida</taxon>
        <taxon>Araneae</taxon>
        <taxon>Araneomorphae</taxon>
        <taxon>Entelegynae</taxon>
        <taxon>Araneoidea</taxon>
        <taxon>Araneidae</taxon>
        <taxon>Araneus</taxon>
    </lineage>
</organism>
<keyword evidence="4 7" id="KW-0863">Zinc-finger</keyword>
<protein>
    <submittedName>
        <fullName evidence="9">Zinc finger protein 267</fullName>
    </submittedName>
</protein>
<dbReference type="Pfam" id="PF00096">
    <property type="entry name" value="zf-C2H2"/>
    <property type="match status" value="3"/>
</dbReference>
<evidence type="ECO:0000256" key="1">
    <source>
        <dbReference type="ARBA" id="ARBA00004123"/>
    </source>
</evidence>
<dbReference type="Gene3D" id="3.30.160.60">
    <property type="entry name" value="Classic Zinc Finger"/>
    <property type="match status" value="4"/>
</dbReference>
<evidence type="ECO:0000313" key="10">
    <source>
        <dbReference type="Proteomes" id="UP000499080"/>
    </source>
</evidence>
<dbReference type="SUPFAM" id="SSF57667">
    <property type="entry name" value="beta-beta-alpha zinc fingers"/>
    <property type="match status" value="2"/>
</dbReference>
<dbReference type="EMBL" id="BGPR01024613">
    <property type="protein sequence ID" value="GBN92824.1"/>
    <property type="molecule type" value="Genomic_DNA"/>
</dbReference>
<name>A0A4Y2SWX2_ARAVE</name>
<comment type="subcellular location">
    <subcellularLocation>
        <location evidence="1">Nucleus</location>
    </subcellularLocation>
</comment>
<dbReference type="AlphaFoldDB" id="A0A4Y2SWX2"/>
<evidence type="ECO:0000313" key="9">
    <source>
        <dbReference type="EMBL" id="GBN92824.1"/>
    </source>
</evidence>
<reference evidence="9 10" key="1">
    <citation type="journal article" date="2019" name="Sci. Rep.">
        <title>Orb-weaving spider Araneus ventricosus genome elucidates the spidroin gene catalogue.</title>
        <authorList>
            <person name="Kono N."/>
            <person name="Nakamura H."/>
            <person name="Ohtoshi R."/>
            <person name="Moran D.A.P."/>
            <person name="Shinohara A."/>
            <person name="Yoshida Y."/>
            <person name="Fujiwara M."/>
            <person name="Mori M."/>
            <person name="Tomita M."/>
            <person name="Arakawa K."/>
        </authorList>
    </citation>
    <scope>NUCLEOTIDE SEQUENCE [LARGE SCALE GENOMIC DNA]</scope>
</reference>
<dbReference type="GO" id="GO:0005634">
    <property type="term" value="C:nucleus"/>
    <property type="evidence" value="ECO:0007669"/>
    <property type="project" value="UniProtKB-SubCell"/>
</dbReference>
<gene>
    <name evidence="9" type="primary">ZNF267_1</name>
    <name evidence="9" type="ORF">AVEN_107262_1</name>
</gene>
<dbReference type="SMART" id="SM00355">
    <property type="entry name" value="ZnF_C2H2"/>
    <property type="match status" value="4"/>
</dbReference>
<keyword evidence="2" id="KW-0479">Metal-binding</keyword>
<dbReference type="GO" id="GO:0000981">
    <property type="term" value="F:DNA-binding transcription factor activity, RNA polymerase II-specific"/>
    <property type="evidence" value="ECO:0007669"/>
    <property type="project" value="TreeGrafter"/>
</dbReference>
<dbReference type="InterPro" id="IPR036236">
    <property type="entry name" value="Znf_C2H2_sf"/>
</dbReference>
<keyword evidence="5" id="KW-0862">Zinc</keyword>
<evidence type="ECO:0000259" key="8">
    <source>
        <dbReference type="PROSITE" id="PS50157"/>
    </source>
</evidence>
<sequence length="159" mass="17383">MSVEKDSLQGLTTHRELTGEKPFACDECGKGFSTDSGLTTHRRNHTGEKPFACDDADSYREKPFGCDECGKDSLQVWSDHLSPDHREALCCDECGKGFSTDSGLTTHRQTHTGEKPFACDECGKGFSTSSGLTTHRRTHTGEKPFACDECGKDSLQVVV</sequence>
<dbReference type="FunFam" id="3.30.160.60:FF:001498">
    <property type="entry name" value="Zinc finger protein 404"/>
    <property type="match status" value="1"/>
</dbReference>
<dbReference type="PANTHER" id="PTHR23226:SF416">
    <property type="entry name" value="FI01424P"/>
    <property type="match status" value="1"/>
</dbReference>
<dbReference type="FunFam" id="3.30.160.60:FF:000759">
    <property type="entry name" value="zinc finger protein 16"/>
    <property type="match status" value="1"/>
</dbReference>
<keyword evidence="6" id="KW-0539">Nucleus</keyword>